<accession>A0A9W9BXF5</accession>
<organism evidence="2 3">
    <name type="scientific">Didymella glomerata</name>
    <dbReference type="NCBI Taxonomy" id="749621"/>
    <lineage>
        <taxon>Eukaryota</taxon>
        <taxon>Fungi</taxon>
        <taxon>Dikarya</taxon>
        <taxon>Ascomycota</taxon>
        <taxon>Pezizomycotina</taxon>
        <taxon>Dothideomycetes</taxon>
        <taxon>Pleosporomycetidae</taxon>
        <taxon>Pleosporales</taxon>
        <taxon>Pleosporineae</taxon>
        <taxon>Didymellaceae</taxon>
        <taxon>Didymella</taxon>
    </lineage>
</organism>
<keyword evidence="3" id="KW-1185">Reference proteome</keyword>
<feature type="compositionally biased region" description="Low complexity" evidence="1">
    <location>
        <begin position="82"/>
        <end position="97"/>
    </location>
</feature>
<feature type="compositionally biased region" description="Polar residues" evidence="1">
    <location>
        <begin position="1"/>
        <end position="10"/>
    </location>
</feature>
<sequence>MSSLDQTTSAIKRLDARSDQSSFLQTSYAAPKPSERLPPPSGSGKAHKVPSEKIVQFQNGTDSRKSKAHKRMRSASNRAGASSPQSVVSPSPTAPLSAPLSLAVGVTSLASPTTHDVPADNEVEEDEELVTARPRKRGVAQKLDAKTKRKRAITEADNYFVLQEGFDDEVPSPKRIKTVATTESSAIEQASTGKPTIGKRKETVRAKANPRPRSETPISALDCPQKSQEARFRKQKNVNKLAEAVKK</sequence>
<evidence type="ECO:0000313" key="2">
    <source>
        <dbReference type="EMBL" id="KAJ4333108.1"/>
    </source>
</evidence>
<feature type="region of interest" description="Disordered" evidence="1">
    <location>
        <begin position="181"/>
        <end position="247"/>
    </location>
</feature>
<dbReference type="EMBL" id="JAPEUV010000101">
    <property type="protein sequence ID" value="KAJ4333108.1"/>
    <property type="molecule type" value="Genomic_DNA"/>
</dbReference>
<protein>
    <submittedName>
        <fullName evidence="2">Uncharacterized protein</fullName>
    </submittedName>
</protein>
<gene>
    <name evidence="2" type="ORF">N0V87_007837</name>
</gene>
<feature type="region of interest" description="Disordered" evidence="1">
    <location>
        <begin position="1"/>
        <end position="97"/>
    </location>
</feature>
<feature type="region of interest" description="Disordered" evidence="1">
    <location>
        <begin position="111"/>
        <end position="150"/>
    </location>
</feature>
<comment type="caution">
    <text evidence="2">The sequence shown here is derived from an EMBL/GenBank/DDBJ whole genome shotgun (WGS) entry which is preliminary data.</text>
</comment>
<dbReference type="AlphaFoldDB" id="A0A9W9BXF5"/>
<evidence type="ECO:0000313" key="3">
    <source>
        <dbReference type="Proteomes" id="UP001140562"/>
    </source>
</evidence>
<feature type="compositionally biased region" description="Polar residues" evidence="1">
    <location>
        <begin position="181"/>
        <end position="194"/>
    </location>
</feature>
<feature type="compositionally biased region" description="Polar residues" evidence="1">
    <location>
        <begin position="19"/>
        <end position="28"/>
    </location>
</feature>
<name>A0A9W9BXF5_9PLEO</name>
<feature type="compositionally biased region" description="Acidic residues" evidence="1">
    <location>
        <begin position="119"/>
        <end position="129"/>
    </location>
</feature>
<proteinExistence type="predicted"/>
<reference evidence="2" key="1">
    <citation type="submission" date="2022-10" db="EMBL/GenBank/DDBJ databases">
        <title>Tapping the CABI collections for fungal endophytes: first genome assemblies for Collariella, Neodidymelliopsis, Ascochyta clinopodiicola, Didymella pomorum, Didymosphaeria variabile, Neocosmospora piperis and Neocucurbitaria cava.</title>
        <authorList>
            <person name="Hill R."/>
        </authorList>
    </citation>
    <scope>NUCLEOTIDE SEQUENCE</scope>
    <source>
        <strain evidence="2">IMI 360193</strain>
    </source>
</reference>
<evidence type="ECO:0000256" key="1">
    <source>
        <dbReference type="SAM" id="MobiDB-lite"/>
    </source>
</evidence>
<dbReference type="Proteomes" id="UP001140562">
    <property type="component" value="Unassembled WGS sequence"/>
</dbReference>